<dbReference type="AlphaFoldDB" id="A0A5B6WTP9"/>
<comment type="caution">
    <text evidence="4">The sequence shown here is derived from an EMBL/GenBank/DDBJ whole genome shotgun (WGS) entry which is preliminary data.</text>
</comment>
<dbReference type="Pfam" id="PF08284">
    <property type="entry name" value="RVP_2"/>
    <property type="match status" value="1"/>
</dbReference>
<keyword evidence="4" id="KW-0645">Protease</keyword>
<evidence type="ECO:0000256" key="2">
    <source>
        <dbReference type="SAM" id="MobiDB-lite"/>
    </source>
</evidence>
<protein>
    <submittedName>
        <fullName evidence="4">ATP-dependent zinc metalloprotease FtsH</fullName>
    </submittedName>
</protein>
<dbReference type="GO" id="GO:0008270">
    <property type="term" value="F:zinc ion binding"/>
    <property type="evidence" value="ECO:0007669"/>
    <property type="project" value="UniProtKB-KW"/>
</dbReference>
<evidence type="ECO:0000259" key="3">
    <source>
        <dbReference type="PROSITE" id="PS50158"/>
    </source>
</evidence>
<dbReference type="GO" id="GO:0008237">
    <property type="term" value="F:metallopeptidase activity"/>
    <property type="evidence" value="ECO:0007669"/>
    <property type="project" value="UniProtKB-KW"/>
</dbReference>
<evidence type="ECO:0000313" key="5">
    <source>
        <dbReference type="Proteomes" id="UP000325315"/>
    </source>
</evidence>
<dbReference type="GO" id="GO:0003676">
    <property type="term" value="F:nucleic acid binding"/>
    <property type="evidence" value="ECO:0007669"/>
    <property type="project" value="InterPro"/>
</dbReference>
<proteinExistence type="predicted"/>
<keyword evidence="4" id="KW-0378">Hydrolase</keyword>
<keyword evidence="4" id="KW-0482">Metalloprotease</keyword>
<evidence type="ECO:0000313" key="4">
    <source>
        <dbReference type="EMBL" id="KAA3484245.1"/>
    </source>
</evidence>
<dbReference type="PROSITE" id="PS50158">
    <property type="entry name" value="ZF_CCHC"/>
    <property type="match status" value="1"/>
</dbReference>
<feature type="compositionally biased region" description="Polar residues" evidence="2">
    <location>
        <begin position="22"/>
        <end position="33"/>
    </location>
</feature>
<dbReference type="SUPFAM" id="SSF57756">
    <property type="entry name" value="Retrovirus zinc finger-like domains"/>
    <property type="match status" value="1"/>
</dbReference>
<dbReference type="InterPro" id="IPR032567">
    <property type="entry name" value="RTL1-rel"/>
</dbReference>
<accession>A0A5B6WTP9</accession>
<name>A0A5B6WTP9_9ROSI</name>
<gene>
    <name evidence="4" type="ORF">EPI10_006340</name>
</gene>
<reference evidence="5" key="1">
    <citation type="journal article" date="2019" name="Plant Biotechnol. J.">
        <title>Genome sequencing of the Australian wild diploid species Gossypium australe highlights disease resistance and delayed gland morphogenesis.</title>
        <authorList>
            <person name="Cai Y."/>
            <person name="Cai X."/>
            <person name="Wang Q."/>
            <person name="Wang P."/>
            <person name="Zhang Y."/>
            <person name="Cai C."/>
            <person name="Xu Y."/>
            <person name="Wang K."/>
            <person name="Zhou Z."/>
            <person name="Wang C."/>
            <person name="Geng S."/>
            <person name="Li B."/>
            <person name="Dong Q."/>
            <person name="Hou Y."/>
            <person name="Wang H."/>
            <person name="Ai P."/>
            <person name="Liu Z."/>
            <person name="Yi F."/>
            <person name="Sun M."/>
            <person name="An G."/>
            <person name="Cheng J."/>
            <person name="Zhang Y."/>
            <person name="Shi Q."/>
            <person name="Xie Y."/>
            <person name="Shi X."/>
            <person name="Chang Y."/>
            <person name="Huang F."/>
            <person name="Chen Y."/>
            <person name="Hong S."/>
            <person name="Mi L."/>
            <person name="Sun Q."/>
            <person name="Zhang L."/>
            <person name="Zhou B."/>
            <person name="Peng R."/>
            <person name="Zhang X."/>
            <person name="Liu F."/>
        </authorList>
    </citation>
    <scope>NUCLEOTIDE SEQUENCE [LARGE SCALE GENOMIC DNA]</scope>
    <source>
        <strain evidence="5">cv. PA1801</strain>
    </source>
</reference>
<feature type="region of interest" description="Disordered" evidence="2">
    <location>
        <begin position="1"/>
        <end position="48"/>
    </location>
</feature>
<dbReference type="OrthoDB" id="1300414at2759"/>
<dbReference type="SMART" id="SM00343">
    <property type="entry name" value="ZnF_C2HC"/>
    <property type="match status" value="1"/>
</dbReference>
<dbReference type="CDD" id="cd00303">
    <property type="entry name" value="retropepsin_like"/>
    <property type="match status" value="1"/>
</dbReference>
<dbReference type="GO" id="GO:0006508">
    <property type="term" value="P:proteolysis"/>
    <property type="evidence" value="ECO:0007669"/>
    <property type="project" value="UniProtKB-KW"/>
</dbReference>
<feature type="region of interest" description="Disordered" evidence="2">
    <location>
        <begin position="87"/>
        <end position="142"/>
    </location>
</feature>
<dbReference type="InterPro" id="IPR001878">
    <property type="entry name" value="Znf_CCHC"/>
</dbReference>
<dbReference type="PANTHER" id="PTHR15503:SF45">
    <property type="entry name" value="RNA-DIRECTED DNA POLYMERASE HOMOLOG"/>
    <property type="match status" value="1"/>
</dbReference>
<feature type="compositionally biased region" description="Basic and acidic residues" evidence="2">
    <location>
        <begin position="1"/>
        <end position="20"/>
    </location>
</feature>
<sequence>MIAEEVKWSKKHNQDRDRSGNKRNFGSLGSTGRFQKRPSLDEPSRVVRPVVDNQPQRCARCGKFHLSECWKSNRRCFRCGSTDHRVRDCPQERGGAGPVGQGYAQPGRGGQQPQRGRGPARGGNSFGRGHGTPGRARSREDGDAPDVIIGTFLIYGLPYTALIDIGSTHSYVPSVVSETLSIDSEISSREMTIISPLGQSVVVSKLYRDVPLAVKG</sequence>
<keyword evidence="1" id="KW-0862">Zinc</keyword>
<keyword evidence="1" id="KW-0479">Metal-binding</keyword>
<feature type="compositionally biased region" description="Low complexity" evidence="2">
    <location>
        <begin position="101"/>
        <end position="117"/>
    </location>
</feature>
<dbReference type="Proteomes" id="UP000325315">
    <property type="component" value="Unassembled WGS sequence"/>
</dbReference>
<organism evidence="4 5">
    <name type="scientific">Gossypium australe</name>
    <dbReference type="NCBI Taxonomy" id="47621"/>
    <lineage>
        <taxon>Eukaryota</taxon>
        <taxon>Viridiplantae</taxon>
        <taxon>Streptophyta</taxon>
        <taxon>Embryophyta</taxon>
        <taxon>Tracheophyta</taxon>
        <taxon>Spermatophyta</taxon>
        <taxon>Magnoliopsida</taxon>
        <taxon>eudicotyledons</taxon>
        <taxon>Gunneridae</taxon>
        <taxon>Pentapetalae</taxon>
        <taxon>rosids</taxon>
        <taxon>malvids</taxon>
        <taxon>Malvales</taxon>
        <taxon>Malvaceae</taxon>
        <taxon>Malvoideae</taxon>
        <taxon>Gossypium</taxon>
    </lineage>
</organism>
<feature type="compositionally biased region" description="Gly residues" evidence="2">
    <location>
        <begin position="119"/>
        <end position="132"/>
    </location>
</feature>
<feature type="domain" description="CCHC-type" evidence="3">
    <location>
        <begin position="74"/>
        <end position="91"/>
    </location>
</feature>
<dbReference type="Gene3D" id="4.10.60.10">
    <property type="entry name" value="Zinc finger, CCHC-type"/>
    <property type="match status" value="1"/>
</dbReference>
<dbReference type="Pfam" id="PF00098">
    <property type="entry name" value="zf-CCHC"/>
    <property type="match status" value="1"/>
</dbReference>
<evidence type="ECO:0000256" key="1">
    <source>
        <dbReference type="PROSITE-ProRule" id="PRU00047"/>
    </source>
</evidence>
<dbReference type="EMBL" id="SMMG02000002">
    <property type="protein sequence ID" value="KAA3484245.1"/>
    <property type="molecule type" value="Genomic_DNA"/>
</dbReference>
<keyword evidence="5" id="KW-1185">Reference proteome</keyword>
<keyword evidence="1" id="KW-0863">Zinc-finger</keyword>
<dbReference type="PANTHER" id="PTHR15503">
    <property type="entry name" value="LDOC1 RELATED"/>
    <property type="match status" value="1"/>
</dbReference>
<dbReference type="InterPro" id="IPR036875">
    <property type="entry name" value="Znf_CCHC_sf"/>
</dbReference>